<dbReference type="Pfam" id="PF17921">
    <property type="entry name" value="Integrase_H2C2"/>
    <property type="match status" value="1"/>
</dbReference>
<dbReference type="AlphaFoldDB" id="A0A699GPE1"/>
<evidence type="ECO:0000313" key="2">
    <source>
        <dbReference type="EMBL" id="GEV58733.1"/>
    </source>
</evidence>
<feature type="non-terminal residue" evidence="2">
    <location>
        <position position="1"/>
    </location>
</feature>
<feature type="domain" description="Integrase zinc-binding" evidence="1">
    <location>
        <begin position="218"/>
        <end position="252"/>
    </location>
</feature>
<dbReference type="GO" id="GO:0003964">
    <property type="term" value="F:RNA-directed DNA polymerase activity"/>
    <property type="evidence" value="ECO:0007669"/>
    <property type="project" value="UniProtKB-KW"/>
</dbReference>
<dbReference type="Gene3D" id="1.10.340.70">
    <property type="match status" value="1"/>
</dbReference>
<accession>A0A699GPE1</accession>
<dbReference type="PANTHER" id="PTHR35046:SF26">
    <property type="entry name" value="RNA-DIRECTED DNA POLYMERASE"/>
    <property type="match status" value="1"/>
</dbReference>
<organism evidence="2">
    <name type="scientific">Tanacetum cinerariifolium</name>
    <name type="common">Dalmatian daisy</name>
    <name type="synonym">Chrysanthemum cinerariifolium</name>
    <dbReference type="NCBI Taxonomy" id="118510"/>
    <lineage>
        <taxon>Eukaryota</taxon>
        <taxon>Viridiplantae</taxon>
        <taxon>Streptophyta</taxon>
        <taxon>Embryophyta</taxon>
        <taxon>Tracheophyta</taxon>
        <taxon>Spermatophyta</taxon>
        <taxon>Magnoliopsida</taxon>
        <taxon>eudicotyledons</taxon>
        <taxon>Gunneridae</taxon>
        <taxon>Pentapetalae</taxon>
        <taxon>asterids</taxon>
        <taxon>campanulids</taxon>
        <taxon>Asterales</taxon>
        <taxon>Asteraceae</taxon>
        <taxon>Asteroideae</taxon>
        <taxon>Anthemideae</taxon>
        <taxon>Anthemidinae</taxon>
        <taxon>Tanacetum</taxon>
    </lineage>
</organism>
<name>A0A699GPE1_TANCI</name>
<dbReference type="InterPro" id="IPR041588">
    <property type="entry name" value="Integrase_H2C2"/>
</dbReference>
<dbReference type="Gene3D" id="3.30.420.10">
    <property type="entry name" value="Ribonuclease H-like superfamily/Ribonuclease H"/>
    <property type="match status" value="1"/>
</dbReference>
<protein>
    <submittedName>
        <fullName evidence="2">Putative reverse transcriptase domain-containing protein</fullName>
    </submittedName>
</protein>
<keyword evidence="2" id="KW-0808">Transferase</keyword>
<dbReference type="GO" id="GO:0003676">
    <property type="term" value="F:nucleic acid binding"/>
    <property type="evidence" value="ECO:0007669"/>
    <property type="project" value="InterPro"/>
</dbReference>
<dbReference type="InterPro" id="IPR036397">
    <property type="entry name" value="RNaseH_sf"/>
</dbReference>
<keyword evidence="2" id="KW-0695">RNA-directed DNA polymerase</keyword>
<dbReference type="PANTHER" id="PTHR35046">
    <property type="entry name" value="ZINC KNUCKLE (CCHC-TYPE) FAMILY PROTEIN"/>
    <property type="match status" value="1"/>
</dbReference>
<sequence length="326" mass="37810">SSNESEIPTLTNNRLRVSSNDVQRGPIDVQGKKNENVGMNVGNAGNCTQNLGYADKGKRKNEKRAIELMQIQELMIQKGECSSLGDDTDNKKEKQAKENFLIQILIIHTLLKDIFKEDLTNTCFSSGFQRHFCHYLAKRLNISHQGKPNVVADAWSRNERIKLRRVRALSMTIHSRVKEKILEAQSVVFENANTPAEMLQGLDKQFERKEDGRLYFADHKMYYDLRDLYWWPGMKKHIAAYVSKCLTCLEWKWENIFLDFVMKLPGTSSEHDAIWVIVDRLTKSVHFLVIHEDYKMEKLARLYLNEIVARHSVPVSIVSDRDSMFT</sequence>
<reference evidence="2" key="1">
    <citation type="journal article" date="2019" name="Sci. Rep.">
        <title>Draft genome of Tanacetum cinerariifolium, the natural source of mosquito coil.</title>
        <authorList>
            <person name="Yamashiro T."/>
            <person name="Shiraishi A."/>
            <person name="Satake H."/>
            <person name="Nakayama K."/>
        </authorList>
    </citation>
    <scope>NUCLEOTIDE SEQUENCE</scope>
</reference>
<gene>
    <name evidence="2" type="ORF">Tci_130710</name>
</gene>
<evidence type="ECO:0000259" key="1">
    <source>
        <dbReference type="Pfam" id="PF17921"/>
    </source>
</evidence>
<keyword evidence="2" id="KW-0548">Nucleotidyltransferase</keyword>
<dbReference type="InterPro" id="IPR012337">
    <property type="entry name" value="RNaseH-like_sf"/>
</dbReference>
<comment type="caution">
    <text evidence="2">The sequence shown here is derived from an EMBL/GenBank/DDBJ whole genome shotgun (WGS) entry which is preliminary data.</text>
</comment>
<dbReference type="SUPFAM" id="SSF53098">
    <property type="entry name" value="Ribonuclease H-like"/>
    <property type="match status" value="1"/>
</dbReference>
<dbReference type="EMBL" id="BKCJ010027941">
    <property type="protein sequence ID" value="GEV58733.1"/>
    <property type="molecule type" value="Genomic_DNA"/>
</dbReference>
<proteinExistence type="predicted"/>